<dbReference type="EMBL" id="JAWSTH010000066">
    <property type="protein sequence ID" value="MDW5596838.1"/>
    <property type="molecule type" value="Genomic_DNA"/>
</dbReference>
<evidence type="ECO:0000256" key="2">
    <source>
        <dbReference type="ARBA" id="ARBA00005695"/>
    </source>
</evidence>
<evidence type="ECO:0000313" key="8">
    <source>
        <dbReference type="EMBL" id="MDW5596838.1"/>
    </source>
</evidence>
<feature type="region of interest" description="Disordered" evidence="5">
    <location>
        <begin position="37"/>
        <end position="60"/>
    </location>
</feature>
<feature type="domain" description="Solute-binding protein family 5" evidence="7">
    <location>
        <begin position="110"/>
        <end position="481"/>
    </location>
</feature>
<dbReference type="Gene3D" id="3.10.105.10">
    <property type="entry name" value="Dipeptide-binding Protein, Domain 3"/>
    <property type="match status" value="1"/>
</dbReference>
<feature type="signal peptide" evidence="6">
    <location>
        <begin position="1"/>
        <end position="28"/>
    </location>
</feature>
<dbReference type="PANTHER" id="PTHR30290">
    <property type="entry name" value="PERIPLASMIC BINDING COMPONENT OF ABC TRANSPORTER"/>
    <property type="match status" value="1"/>
</dbReference>
<evidence type="ECO:0000256" key="4">
    <source>
        <dbReference type="ARBA" id="ARBA00022729"/>
    </source>
</evidence>
<evidence type="ECO:0000256" key="6">
    <source>
        <dbReference type="SAM" id="SignalP"/>
    </source>
</evidence>
<comment type="subcellular location">
    <subcellularLocation>
        <location evidence="1">Cell envelope</location>
    </subcellularLocation>
</comment>
<comment type="caution">
    <text evidence="8">The sequence shown here is derived from an EMBL/GenBank/DDBJ whole genome shotgun (WGS) entry which is preliminary data.</text>
</comment>
<dbReference type="PIRSF" id="PIRSF002741">
    <property type="entry name" value="MppA"/>
    <property type="match status" value="1"/>
</dbReference>
<evidence type="ECO:0000256" key="1">
    <source>
        <dbReference type="ARBA" id="ARBA00004196"/>
    </source>
</evidence>
<feature type="compositionally biased region" description="Low complexity" evidence="5">
    <location>
        <begin position="45"/>
        <end position="57"/>
    </location>
</feature>
<evidence type="ECO:0000313" key="9">
    <source>
        <dbReference type="Proteomes" id="UP001284601"/>
    </source>
</evidence>
<dbReference type="InterPro" id="IPR000914">
    <property type="entry name" value="SBP_5_dom"/>
</dbReference>
<dbReference type="InterPro" id="IPR039424">
    <property type="entry name" value="SBP_5"/>
</dbReference>
<reference evidence="8 9" key="2">
    <citation type="submission" date="2023-10" db="EMBL/GenBank/DDBJ databases">
        <authorList>
            <person name="Han X.F."/>
        </authorList>
    </citation>
    <scope>NUCLEOTIDE SEQUENCE [LARGE SCALE GENOMIC DNA]</scope>
    <source>
        <strain evidence="8 9">KCTC 39840</strain>
    </source>
</reference>
<evidence type="ECO:0000256" key="3">
    <source>
        <dbReference type="ARBA" id="ARBA00022448"/>
    </source>
</evidence>
<dbReference type="Pfam" id="PF00496">
    <property type="entry name" value="SBP_bac_5"/>
    <property type="match status" value="1"/>
</dbReference>
<keyword evidence="9" id="KW-1185">Reference proteome</keyword>
<keyword evidence="3" id="KW-0813">Transport</keyword>
<dbReference type="Proteomes" id="UP001284601">
    <property type="component" value="Unassembled WGS sequence"/>
</dbReference>
<feature type="chain" id="PRO_5047258980" evidence="6">
    <location>
        <begin position="29"/>
        <end position="571"/>
    </location>
</feature>
<proteinExistence type="inferred from homology"/>
<dbReference type="CDD" id="cd08492">
    <property type="entry name" value="PBP2_NikA_DppA_OppA_like_15"/>
    <property type="match status" value="1"/>
</dbReference>
<accession>A0ABU4HU46</accession>
<name>A0ABU4HU46_9ACTN</name>
<keyword evidence="4 6" id="KW-0732">Signal</keyword>
<gene>
    <name evidence="8" type="ORF">R7226_21000</name>
</gene>
<evidence type="ECO:0000259" key="7">
    <source>
        <dbReference type="Pfam" id="PF00496"/>
    </source>
</evidence>
<dbReference type="InterPro" id="IPR030678">
    <property type="entry name" value="Peptide/Ni-bd"/>
</dbReference>
<dbReference type="SUPFAM" id="SSF53850">
    <property type="entry name" value="Periplasmic binding protein-like II"/>
    <property type="match status" value="1"/>
</dbReference>
<evidence type="ECO:0000256" key="5">
    <source>
        <dbReference type="SAM" id="MobiDB-lite"/>
    </source>
</evidence>
<dbReference type="RefSeq" id="WP_318599275.1">
    <property type="nucleotide sequence ID" value="NZ_JAWSTH010000066.1"/>
</dbReference>
<organism evidence="8 9">
    <name type="scientific">Conexibacter stalactiti</name>
    <dbReference type="NCBI Taxonomy" id="1940611"/>
    <lineage>
        <taxon>Bacteria</taxon>
        <taxon>Bacillati</taxon>
        <taxon>Actinomycetota</taxon>
        <taxon>Thermoleophilia</taxon>
        <taxon>Solirubrobacterales</taxon>
        <taxon>Conexibacteraceae</taxon>
        <taxon>Conexibacter</taxon>
    </lineage>
</organism>
<dbReference type="Gene3D" id="3.40.190.10">
    <property type="entry name" value="Periplasmic binding protein-like II"/>
    <property type="match status" value="1"/>
</dbReference>
<comment type="similarity">
    <text evidence="2">Belongs to the bacterial solute-binding protein 5 family.</text>
</comment>
<protein>
    <submittedName>
        <fullName evidence="8">ABC transporter substrate-binding protein</fullName>
    </submittedName>
</protein>
<sequence>MPTVRTRRRGVAPPHAILRLLLPLLLLAAVATTSGCGSSDGSGGATAATTASADADALPSGGRAVDGGTLTYAADTEPEHLDPGVAGTDAAALAVRNVVDSLVAQSLDGEPLPWLASEWTVSDDGRVYEFRLRDGVRFHDGEPFDAAAVKANFDRLLGPQESPGGAQSLVEPIKRVTVVDPSTVRFTLKRPYAPFLTSLSHAFLGIVSPAQLAGDRASLPTRPIGTGPFRVVKWNKGSDLTLERNPDYAWAPEGAANQGPPHLDQVVFRYLPEGSVRAGTLTSGQADVALSIPPVALDGIARNPRLAVSRYDDPGANYVLFLNTRKAPTDDVRVRQALLHAIDVEPIVRSLYRGAFAAPLSILSPTTLGYTPVESAVAYDPDLSARLLDEAGWSERDADGYRVKDGRRLRLDWPTVAEFQARDDRTTFQQLVQSAARRAGFELDLRPTPNTKIVTPMVGGDYNALDFSNKSPDPDILYDLFGSRRTLDQGGANMSKFADPEVDRWLAEGQASQERGAREAAYAQVQERLLEQAVALPFYVHPTIVGVGRHVRGLEWTPAASLSLQGAWLER</sequence>
<dbReference type="PANTHER" id="PTHR30290:SF10">
    <property type="entry name" value="PERIPLASMIC OLIGOPEPTIDE-BINDING PROTEIN-RELATED"/>
    <property type="match status" value="1"/>
</dbReference>
<reference evidence="9" key="1">
    <citation type="submission" date="2023-07" db="EMBL/GenBank/DDBJ databases">
        <title>Conexibacter stalactiti sp. nov., isolated from stalactites in a lava cave and emended description of the genus Conexibacter.</title>
        <authorList>
            <person name="Lee S.D."/>
        </authorList>
    </citation>
    <scope>NUCLEOTIDE SEQUENCE [LARGE SCALE GENOMIC DNA]</scope>
    <source>
        <strain evidence="9">KCTC 39840</strain>
    </source>
</reference>